<comment type="caution">
    <text evidence="4">The sequence shown here is derived from an EMBL/GenBank/DDBJ whole genome shotgun (WGS) entry which is preliminary data.</text>
</comment>
<evidence type="ECO:0000256" key="2">
    <source>
        <dbReference type="ARBA" id="ARBA00022679"/>
    </source>
</evidence>
<dbReference type="InterPro" id="IPR006047">
    <property type="entry name" value="GH13_cat_dom"/>
</dbReference>
<protein>
    <submittedName>
        <fullName evidence="4">Glucosylglycerate phosphorylase</fullName>
        <ecNumber evidence="4">2.4.1.-</ecNumber>
    </submittedName>
</protein>
<dbReference type="SMART" id="SM00642">
    <property type="entry name" value="Aamy"/>
    <property type="match status" value="1"/>
</dbReference>
<gene>
    <name evidence="4" type="ORF">SDC9_04505</name>
</gene>
<sequence>MNENYLSKIHDLLIFIYGRGKGDDTFIALEKSLKSPPLQGEKKARRRAPLSEKDVCLIAYGDMLAASETGTGGSSETGLGRLEKFLRLYDRGYFSFLHLLPFHPYSSDDGFSVIDYAAVDPRFGNWGDIRALSHKYKLMFDFVLNHGSAQSAWFRSFLKNEAPRRGWYIEKPSDYDPSGVFRPRTSPLLTAFPRDDGSSAHIWTTFGPDQVDYNFAEPGVFLEFLRIFLEYVQRGAKIVRLDAIAYLWKEDGTNCIHHAKTHAFVKLLRAIIDYLDLEVFILTETNVPHRENISYFGENDEAHIVYNFALPPLVLHAAVSEDAGILRDWAQSLPRSGEKSLFLNFLASHDGVGLLPAKGLIDDAALRRTLDIARQRGALLSYKDTGEDPVPYELNCSYLSVVAPPSLGGAETRARAFLRCHAVLCALAGLPAIYFHSWIGSEHWTEGPVLCGYNRAINRERPPVNRVEAALADAGSLRAMVHAGFSKMLAFRAGEPAFAPGSPQLVLPAEDSIFAILRGPDRTGRFALCLHNFSGKAILYKASAPPIPEGFAQGAFGAELLLGPHGTRWIAFGGDKDVAVLEI</sequence>
<keyword evidence="1 4" id="KW-0328">Glycosyltransferase</keyword>
<dbReference type="InterPro" id="IPR045857">
    <property type="entry name" value="O16G_dom_2"/>
</dbReference>
<dbReference type="EMBL" id="VSSQ01000008">
    <property type="protein sequence ID" value="MPL58959.1"/>
    <property type="molecule type" value="Genomic_DNA"/>
</dbReference>
<dbReference type="InterPro" id="IPR017853">
    <property type="entry name" value="GH"/>
</dbReference>
<dbReference type="SUPFAM" id="SSF51445">
    <property type="entry name" value="(Trans)glycosidases"/>
    <property type="match status" value="1"/>
</dbReference>
<evidence type="ECO:0000313" key="4">
    <source>
        <dbReference type="EMBL" id="MPL58959.1"/>
    </source>
</evidence>
<dbReference type="Pfam" id="PF00128">
    <property type="entry name" value="Alpha-amylase"/>
    <property type="match status" value="1"/>
</dbReference>
<organism evidence="4">
    <name type="scientific">bioreactor metagenome</name>
    <dbReference type="NCBI Taxonomy" id="1076179"/>
    <lineage>
        <taxon>unclassified sequences</taxon>
        <taxon>metagenomes</taxon>
        <taxon>ecological metagenomes</taxon>
    </lineage>
</organism>
<dbReference type="Gene3D" id="3.90.400.10">
    <property type="entry name" value="Oligo-1,6-glucosidase, Domain 2"/>
    <property type="match status" value="1"/>
</dbReference>
<evidence type="ECO:0000259" key="3">
    <source>
        <dbReference type="SMART" id="SM00642"/>
    </source>
</evidence>
<reference evidence="4" key="1">
    <citation type="submission" date="2019-08" db="EMBL/GenBank/DDBJ databases">
        <authorList>
            <person name="Kucharzyk K."/>
            <person name="Murdoch R.W."/>
            <person name="Higgins S."/>
            <person name="Loffler F."/>
        </authorList>
    </citation>
    <scope>NUCLEOTIDE SEQUENCE</scope>
</reference>
<dbReference type="GO" id="GO:0005975">
    <property type="term" value="P:carbohydrate metabolic process"/>
    <property type="evidence" value="ECO:0007669"/>
    <property type="project" value="InterPro"/>
</dbReference>
<name>A0A644SW64_9ZZZZ</name>
<dbReference type="GO" id="GO:0016757">
    <property type="term" value="F:glycosyltransferase activity"/>
    <property type="evidence" value="ECO:0007669"/>
    <property type="project" value="UniProtKB-KW"/>
</dbReference>
<dbReference type="PIRSF" id="PIRSF003059">
    <property type="entry name" value="Sucrose_phosphorylase"/>
    <property type="match status" value="1"/>
</dbReference>
<dbReference type="AlphaFoldDB" id="A0A644SW64"/>
<dbReference type="Gene3D" id="3.20.20.80">
    <property type="entry name" value="Glycosidases"/>
    <property type="match status" value="1"/>
</dbReference>
<accession>A0A644SW64</accession>
<dbReference type="EC" id="2.4.1.-" evidence="4"/>
<feature type="domain" description="Glycosyl hydrolase family 13 catalytic" evidence="3">
    <location>
        <begin position="83"/>
        <end position="419"/>
    </location>
</feature>
<proteinExistence type="predicted"/>
<dbReference type="InterPro" id="IPR016377">
    <property type="entry name" value="Sucrose_GGa_phosphorylase-rel"/>
</dbReference>
<dbReference type="PANTHER" id="PTHR10357:SF214">
    <property type="entry name" value="GLUCOSYLGLYCERATE PHOSPHORYLASE"/>
    <property type="match status" value="1"/>
</dbReference>
<dbReference type="PANTHER" id="PTHR10357">
    <property type="entry name" value="ALPHA-AMYLASE FAMILY MEMBER"/>
    <property type="match status" value="1"/>
</dbReference>
<evidence type="ECO:0000256" key="1">
    <source>
        <dbReference type="ARBA" id="ARBA00022676"/>
    </source>
</evidence>
<keyword evidence="2 4" id="KW-0808">Transferase</keyword>